<evidence type="ECO:0000256" key="1">
    <source>
        <dbReference type="SAM" id="Phobius"/>
    </source>
</evidence>
<proteinExistence type="predicted"/>
<feature type="transmembrane region" description="Helical" evidence="1">
    <location>
        <begin position="7"/>
        <end position="32"/>
    </location>
</feature>
<keyword evidence="1" id="KW-1133">Transmembrane helix</keyword>
<keyword evidence="1" id="KW-0472">Membrane</keyword>
<dbReference type="RefSeq" id="WP_271656089.1">
    <property type="nucleotide sequence ID" value="NZ_JAIVFG010000002.1"/>
</dbReference>
<evidence type="ECO:0008006" key="4">
    <source>
        <dbReference type="Google" id="ProtNLM"/>
    </source>
</evidence>
<organism evidence="2 3">
    <name type="scientific">Ralstonia solanacearum</name>
    <name type="common">Pseudomonas solanacearum</name>
    <dbReference type="NCBI Taxonomy" id="305"/>
    <lineage>
        <taxon>Bacteria</taxon>
        <taxon>Pseudomonadati</taxon>
        <taxon>Pseudomonadota</taxon>
        <taxon>Betaproteobacteria</taxon>
        <taxon>Burkholderiales</taxon>
        <taxon>Burkholderiaceae</taxon>
        <taxon>Ralstonia</taxon>
        <taxon>Ralstonia solanacearum species complex</taxon>
    </lineage>
</organism>
<reference evidence="2" key="1">
    <citation type="submission" date="2021-09" db="EMBL/GenBank/DDBJ databases">
        <title>Genomic analysis of Ralstonia spp.</title>
        <authorList>
            <person name="Aburjaile F."/>
            <person name="Ariute J.C."/>
            <person name="Pais A.K.L."/>
            <person name="Albuquerque G.M.R."/>
            <person name="Silva A.M.F."/>
            <person name="Brenig B."/>
            <person name="Azevedo V."/>
            <person name="Matiuzzi M."/>
            <person name="Ramos R."/>
            <person name="Goes-Neto A."/>
            <person name="Soares S."/>
            <person name="Iseppon A.M.B."/>
            <person name="Souza E."/>
            <person name="Gama M."/>
        </authorList>
    </citation>
    <scope>NUCLEOTIDE SEQUENCE</scope>
    <source>
        <strain evidence="2">CCRMRs91</strain>
    </source>
</reference>
<evidence type="ECO:0000313" key="2">
    <source>
        <dbReference type="EMBL" id="MDB0569488.1"/>
    </source>
</evidence>
<gene>
    <name evidence="2" type="ORF">LBW59_01695</name>
</gene>
<comment type="caution">
    <text evidence="2">The sequence shown here is derived from an EMBL/GenBank/DDBJ whole genome shotgun (WGS) entry which is preliminary data.</text>
</comment>
<keyword evidence="1" id="KW-0812">Transmembrane</keyword>
<sequence>MNIWHLLRIVFGGLLGAAIATVICWGALYLYGTYYLHGHGSLFDTNPLAADTFLFIWLLLTAAASIAGGYGGHLAARK</sequence>
<accession>A0AAW5ZIN6</accession>
<dbReference type="AlphaFoldDB" id="A0AAW5ZIN6"/>
<protein>
    <recommendedName>
        <fullName evidence="4">Transmembrane protein</fullName>
    </recommendedName>
</protein>
<feature type="transmembrane region" description="Helical" evidence="1">
    <location>
        <begin position="52"/>
        <end position="76"/>
    </location>
</feature>
<dbReference type="EMBL" id="JAIVFG010000002">
    <property type="protein sequence ID" value="MDB0569488.1"/>
    <property type="molecule type" value="Genomic_DNA"/>
</dbReference>
<evidence type="ECO:0000313" key="3">
    <source>
        <dbReference type="Proteomes" id="UP001144050"/>
    </source>
</evidence>
<dbReference type="Proteomes" id="UP001144050">
    <property type="component" value="Unassembled WGS sequence"/>
</dbReference>
<name>A0AAW5ZIN6_RALSL</name>